<name>A0A1I8J7G0_9PLAT</name>
<evidence type="ECO:0000313" key="10">
    <source>
        <dbReference type="Proteomes" id="UP000095280"/>
    </source>
</evidence>
<keyword evidence="7" id="KW-0812">Transmembrane</keyword>
<accession>A0A1I8J7G0</accession>
<evidence type="ECO:0000256" key="2">
    <source>
        <dbReference type="ARBA" id="ARBA00022729"/>
    </source>
</evidence>
<evidence type="ECO:0000313" key="11">
    <source>
        <dbReference type="WBParaSite" id="maker-uti_cns_0046114-snap-gene-0.2-mRNA-1"/>
    </source>
</evidence>
<dbReference type="Pfam" id="PF00008">
    <property type="entry name" value="EGF"/>
    <property type="match status" value="1"/>
</dbReference>
<evidence type="ECO:0000256" key="5">
    <source>
        <dbReference type="PROSITE-ProRule" id="PRU00076"/>
    </source>
</evidence>
<dbReference type="PANTHER" id="PTHR12916">
    <property type="entry name" value="CYTOCHROME C OXIDASE POLYPEPTIDE VIC-2"/>
    <property type="match status" value="1"/>
</dbReference>
<dbReference type="PROSITE" id="PS50025">
    <property type="entry name" value="LAM_G_DOMAIN"/>
    <property type="match status" value="1"/>
</dbReference>
<feature type="disulfide bond" evidence="5">
    <location>
        <begin position="260"/>
        <end position="269"/>
    </location>
</feature>
<feature type="transmembrane region" description="Helical" evidence="7">
    <location>
        <begin position="293"/>
        <end position="314"/>
    </location>
</feature>
<evidence type="ECO:0000259" key="9">
    <source>
        <dbReference type="PROSITE" id="PS50026"/>
    </source>
</evidence>
<evidence type="ECO:0000256" key="3">
    <source>
        <dbReference type="ARBA" id="ARBA00022737"/>
    </source>
</evidence>
<dbReference type="InterPro" id="IPR000742">
    <property type="entry name" value="EGF"/>
</dbReference>
<dbReference type="GO" id="GO:0005509">
    <property type="term" value="F:calcium ion binding"/>
    <property type="evidence" value="ECO:0007669"/>
    <property type="project" value="InterPro"/>
</dbReference>
<dbReference type="GO" id="GO:0005112">
    <property type="term" value="F:Notch binding"/>
    <property type="evidence" value="ECO:0007669"/>
    <property type="project" value="TreeGrafter"/>
</dbReference>
<feature type="domain" description="EGF-like" evidence="9">
    <location>
        <begin position="154"/>
        <end position="194"/>
    </location>
</feature>
<dbReference type="SMART" id="SM00179">
    <property type="entry name" value="EGF_CA"/>
    <property type="match status" value="1"/>
</dbReference>
<feature type="transmembrane region" description="Helical" evidence="7">
    <location>
        <begin position="321"/>
        <end position="344"/>
    </location>
</feature>
<keyword evidence="7" id="KW-1133">Transmembrane helix</keyword>
<sequence length="674" mass="67479">PPMAAVHAQGEARAVWSLDSGLQSLRLQLRTVQTQPGPVLTLRTAGGQREVLQLRLRADGRLSVGSPAAAGAADDSSAELAAARLPVNDGRWHSAEFANLPADSALAARGSHEVAIGRGFNGCLRDMRGPTTAPRLRLSGASKGLRPGCSDSLLAAPCAKTPCLHGGACESGSSTGSGAFSCRCPSPYVGARCEPVDAATAVAAEAAPALGQAVCDCAGTGFQGDTCEADIDECRSVPPPGPCSGRGVCRNLPGGFHCNCTSGFAGPTCAGLPGDSTDGSASVATASFSPLEVATVAGSALLLVVLAFIVFLCVSCLCRGGAVLAVAAVLAGGGSPAAAATAIATATGRRPPPTAASCTTRRRRSRWSPWPAGRPAWCPQKELGSLGVGMGPLGSAGPSPTYACYERPRPPSSTAATAIGNGRYPSQLVAESAAGTPTRCLTPAAAAAAIRRGFPRCGCRHRRERPGGSVRPRLAVQLLDPQRLPLGHFRLEPAANPPDLIPDHSPYCVYSGPNGLQYFSHGRCNGGVAGSSGLSSPANHHHHHQHHQHHQFLRPANSLLLSASASASVAGSLRGIGGGAAVEVADAAAALLPPLDADGEAEVAAADAGSQVALLPPAPVAASPSASTASPASTTIAAVAAFAASPPALIESPAEDVDDAVAMATAAQPAETAA</sequence>
<dbReference type="CDD" id="cd00054">
    <property type="entry name" value="EGF_CA"/>
    <property type="match status" value="2"/>
</dbReference>
<keyword evidence="7" id="KW-0472">Membrane</keyword>
<dbReference type="SMART" id="SM00181">
    <property type="entry name" value="EGF"/>
    <property type="match status" value="2"/>
</dbReference>
<evidence type="ECO:0000256" key="6">
    <source>
        <dbReference type="SAM" id="MobiDB-lite"/>
    </source>
</evidence>
<dbReference type="InterPro" id="IPR049883">
    <property type="entry name" value="NOTCH1_EGF-like"/>
</dbReference>
<keyword evidence="3" id="KW-0677">Repeat</keyword>
<dbReference type="InterPro" id="IPR000152">
    <property type="entry name" value="EGF-type_Asp/Asn_hydroxyl_site"/>
</dbReference>
<dbReference type="Gene3D" id="2.10.25.10">
    <property type="entry name" value="Laminin"/>
    <property type="match status" value="2"/>
</dbReference>
<feature type="region of interest" description="Disordered" evidence="6">
    <location>
        <begin position="348"/>
        <end position="371"/>
    </location>
</feature>
<evidence type="ECO:0000259" key="8">
    <source>
        <dbReference type="PROSITE" id="PS50025"/>
    </source>
</evidence>
<feature type="domain" description="Laminin G" evidence="8">
    <location>
        <begin position="1"/>
        <end position="149"/>
    </location>
</feature>
<dbReference type="PROSITE" id="PS50026">
    <property type="entry name" value="EGF_3"/>
    <property type="match status" value="2"/>
</dbReference>
<comment type="caution">
    <text evidence="5">Lacks conserved residue(s) required for the propagation of feature annotation.</text>
</comment>
<keyword evidence="10" id="KW-1185">Reference proteome</keyword>
<dbReference type="InterPro" id="IPR018097">
    <property type="entry name" value="EGF_Ca-bd_CS"/>
</dbReference>
<dbReference type="GO" id="GO:0007219">
    <property type="term" value="P:Notch signaling pathway"/>
    <property type="evidence" value="ECO:0007669"/>
    <property type="project" value="TreeGrafter"/>
</dbReference>
<keyword evidence="2" id="KW-0732">Signal</keyword>
<feature type="compositionally biased region" description="Basic residues" evidence="6">
    <location>
        <begin position="539"/>
        <end position="552"/>
    </location>
</feature>
<evidence type="ECO:0000256" key="4">
    <source>
        <dbReference type="ARBA" id="ARBA00023157"/>
    </source>
</evidence>
<dbReference type="PROSITE" id="PS01186">
    <property type="entry name" value="EGF_2"/>
    <property type="match status" value="2"/>
</dbReference>
<organism evidence="10 11">
    <name type="scientific">Macrostomum lignano</name>
    <dbReference type="NCBI Taxonomy" id="282301"/>
    <lineage>
        <taxon>Eukaryota</taxon>
        <taxon>Metazoa</taxon>
        <taxon>Spiralia</taxon>
        <taxon>Lophotrochozoa</taxon>
        <taxon>Platyhelminthes</taxon>
        <taxon>Rhabditophora</taxon>
        <taxon>Macrostomorpha</taxon>
        <taxon>Macrostomida</taxon>
        <taxon>Macrostomidae</taxon>
        <taxon>Macrostomum</taxon>
    </lineage>
</organism>
<dbReference type="InterPro" id="IPR001881">
    <property type="entry name" value="EGF-like_Ca-bd_dom"/>
</dbReference>
<feature type="domain" description="EGF-like" evidence="9">
    <location>
        <begin position="230"/>
        <end position="270"/>
    </location>
</feature>
<dbReference type="WBParaSite" id="maker-uti_cns_0046114-snap-gene-0.2-mRNA-1">
    <property type="protein sequence ID" value="maker-uti_cns_0046114-snap-gene-0.2-mRNA-1"/>
    <property type="gene ID" value="maker-uti_cns_0046114-snap-gene-0.2"/>
</dbReference>
<feature type="compositionally biased region" description="Low complexity" evidence="6">
    <location>
        <begin position="348"/>
        <end position="359"/>
    </location>
</feature>
<dbReference type="PROSITE" id="PS01187">
    <property type="entry name" value="EGF_CA"/>
    <property type="match status" value="1"/>
</dbReference>
<evidence type="ECO:0000256" key="1">
    <source>
        <dbReference type="ARBA" id="ARBA00022536"/>
    </source>
</evidence>
<feature type="region of interest" description="Disordered" evidence="6">
    <location>
        <begin position="530"/>
        <end position="552"/>
    </location>
</feature>
<dbReference type="SUPFAM" id="SSF57196">
    <property type="entry name" value="EGF/Laminin"/>
    <property type="match status" value="2"/>
</dbReference>
<feature type="disulfide bond" evidence="5">
    <location>
        <begin position="184"/>
        <end position="193"/>
    </location>
</feature>
<keyword evidence="1 5" id="KW-0245">EGF-like domain</keyword>
<keyword evidence="4 5" id="KW-1015">Disulfide bond</keyword>
<dbReference type="InterPro" id="IPR001791">
    <property type="entry name" value="Laminin_G"/>
</dbReference>
<proteinExistence type="predicted"/>
<protein>
    <submittedName>
        <fullName evidence="11">LAM_G_DOMAIN domain-containing protein</fullName>
    </submittedName>
</protein>
<reference evidence="11" key="1">
    <citation type="submission" date="2016-11" db="UniProtKB">
        <authorList>
            <consortium name="WormBaseParasite"/>
        </authorList>
    </citation>
    <scope>IDENTIFICATION</scope>
</reference>
<dbReference type="PROSITE" id="PS00010">
    <property type="entry name" value="ASX_HYDROXYL"/>
    <property type="match status" value="1"/>
</dbReference>
<evidence type="ECO:0000256" key="7">
    <source>
        <dbReference type="SAM" id="Phobius"/>
    </source>
</evidence>
<dbReference type="Pfam" id="PF07645">
    <property type="entry name" value="EGF_CA"/>
    <property type="match status" value="1"/>
</dbReference>
<dbReference type="PANTHER" id="PTHR12916:SF4">
    <property type="entry name" value="UNINFLATABLE, ISOFORM C"/>
    <property type="match status" value="1"/>
</dbReference>
<dbReference type="Proteomes" id="UP000095280">
    <property type="component" value="Unplaced"/>
</dbReference>
<dbReference type="AlphaFoldDB" id="A0A1I8J7G0"/>
<dbReference type="PROSITE" id="PS00022">
    <property type="entry name" value="EGF_1"/>
    <property type="match status" value="2"/>
</dbReference>